<name>A0ACC2PKQ3_9HYME</name>
<organism evidence="1 2">
    <name type="scientific">Eretmocerus hayati</name>
    <dbReference type="NCBI Taxonomy" id="131215"/>
    <lineage>
        <taxon>Eukaryota</taxon>
        <taxon>Metazoa</taxon>
        <taxon>Ecdysozoa</taxon>
        <taxon>Arthropoda</taxon>
        <taxon>Hexapoda</taxon>
        <taxon>Insecta</taxon>
        <taxon>Pterygota</taxon>
        <taxon>Neoptera</taxon>
        <taxon>Endopterygota</taxon>
        <taxon>Hymenoptera</taxon>
        <taxon>Apocrita</taxon>
        <taxon>Proctotrupomorpha</taxon>
        <taxon>Chalcidoidea</taxon>
        <taxon>Aphelinidae</taxon>
        <taxon>Aphelininae</taxon>
        <taxon>Eretmocerus</taxon>
    </lineage>
</organism>
<accession>A0ACC2PKQ3</accession>
<comment type="caution">
    <text evidence="1">The sequence shown here is derived from an EMBL/GenBank/DDBJ whole genome shotgun (WGS) entry which is preliminary data.</text>
</comment>
<protein>
    <submittedName>
        <fullName evidence="1">Uncharacterized protein</fullName>
    </submittedName>
</protein>
<gene>
    <name evidence="1" type="ORF">QAD02_019430</name>
</gene>
<proteinExistence type="predicted"/>
<dbReference type="EMBL" id="CM056741">
    <property type="protein sequence ID" value="KAJ8683638.1"/>
    <property type="molecule type" value="Genomic_DNA"/>
</dbReference>
<evidence type="ECO:0000313" key="1">
    <source>
        <dbReference type="EMBL" id="KAJ8683638.1"/>
    </source>
</evidence>
<sequence length="384" mass="45532">MADASPWNNSSGCEEDRKPGQKENKKQSNNLPLWGNERTMNLNPLILTNIQSSHYFKVNLYELKTYHEVIDEIYYKVAHLEPWEKGSRKTAGQTGMCGGVRGVGAGGIVSTAYCLLYKLFTLRLTRKQLNGLINHPDSPYIRALGFMYIRYTQPPADLFSWYDEYLEDEEELDVKAGGGQIMKMGDVLRQFLTKLEWFSTLFPRIPVPIQKELEQRLGERFPHSTGNARSSKPSITLNNQGKYNSHNSKYHQSKHILDSDTNWEESQKSSQWRSRSDDDRRDKHRDRDRDRNGRGKDRIRDGERDRGRERDRDRERGRERHGRSSSRDRNRRSKDKYRSRSREKPHRERSRDRYRDRERHRDRRSSPLDYASELAREKERQRRP</sequence>
<keyword evidence="2" id="KW-1185">Reference proteome</keyword>
<dbReference type="Proteomes" id="UP001239111">
    <property type="component" value="Chromosome 1"/>
</dbReference>
<evidence type="ECO:0000313" key="2">
    <source>
        <dbReference type="Proteomes" id="UP001239111"/>
    </source>
</evidence>
<reference evidence="1" key="1">
    <citation type="submission" date="2023-04" db="EMBL/GenBank/DDBJ databases">
        <title>A chromosome-level genome assembly of the parasitoid wasp Eretmocerus hayati.</title>
        <authorList>
            <person name="Zhong Y."/>
            <person name="Liu S."/>
            <person name="Liu Y."/>
        </authorList>
    </citation>
    <scope>NUCLEOTIDE SEQUENCE</scope>
    <source>
        <strain evidence="1">ZJU_SS_LIU_2023</strain>
    </source>
</reference>